<keyword evidence="14" id="KW-1185">Reference proteome</keyword>
<keyword evidence="6 11" id="KW-0808">Transferase</keyword>
<feature type="transmembrane region" description="Helical" evidence="11">
    <location>
        <begin position="423"/>
        <end position="444"/>
    </location>
</feature>
<dbReference type="EC" id="2.4.1.-" evidence="11"/>
<evidence type="ECO:0000256" key="7">
    <source>
        <dbReference type="ARBA" id="ARBA00022692"/>
    </source>
</evidence>
<dbReference type="GO" id="GO:0005789">
    <property type="term" value="C:endoplasmic reticulum membrane"/>
    <property type="evidence" value="ECO:0007669"/>
    <property type="project" value="UniProtKB-SubCell"/>
</dbReference>
<dbReference type="GO" id="GO:0006506">
    <property type="term" value="P:GPI anchor biosynthetic process"/>
    <property type="evidence" value="ECO:0007669"/>
    <property type="project" value="UniProtKB-UniPathway"/>
</dbReference>
<comment type="function">
    <text evidence="11">Catalytic subunit of the glycosylphosphatidylinositol-mannosyltransferase I complex which catalyzes the transfer of the first mannose, via an alpha-1,4 bond from a dolichol-phosphate-mannose (Dol-P-Man) to the glucosaminyl acyl phosphatidylinositol (GlcN-(acyl)PI) intermediate to generate alpha-D-Man-(1-&gt;4)-alpha-D-GlcN-(1-&gt;6)-(1-radyl,2-acyl-sn-glycero-3-phospho)-2-acyl-inositol and participates in the sixth step of the glycosylphosphatidylinositol-anchor biosynthesis.</text>
</comment>
<feature type="transmembrane region" description="Helical" evidence="11">
    <location>
        <begin position="140"/>
        <end position="159"/>
    </location>
</feature>
<dbReference type="OrthoDB" id="1741594at2759"/>
<dbReference type="UniPathway" id="UPA00196"/>
<feature type="region of interest" description="Disordered" evidence="12">
    <location>
        <begin position="1"/>
        <end position="20"/>
    </location>
</feature>
<dbReference type="GO" id="GO:1990529">
    <property type="term" value="C:glycosylphosphatidylinositol-mannosyltransferase I complex"/>
    <property type="evidence" value="ECO:0007669"/>
    <property type="project" value="TreeGrafter"/>
</dbReference>
<organism evidence="13 14">
    <name type="scientific">Cavenderia fasciculata</name>
    <name type="common">Slime mold</name>
    <name type="synonym">Dictyostelium fasciculatum</name>
    <dbReference type="NCBI Taxonomy" id="261658"/>
    <lineage>
        <taxon>Eukaryota</taxon>
        <taxon>Amoebozoa</taxon>
        <taxon>Evosea</taxon>
        <taxon>Eumycetozoa</taxon>
        <taxon>Dictyostelia</taxon>
        <taxon>Acytosteliales</taxon>
        <taxon>Cavenderiaceae</taxon>
        <taxon>Cavenderia</taxon>
    </lineage>
</organism>
<evidence type="ECO:0000256" key="11">
    <source>
        <dbReference type="RuleBase" id="RU365064"/>
    </source>
</evidence>
<dbReference type="Proteomes" id="UP000007797">
    <property type="component" value="Unassembled WGS sequence"/>
</dbReference>
<feature type="compositionally biased region" description="Low complexity" evidence="12">
    <location>
        <begin position="10"/>
        <end position="20"/>
    </location>
</feature>
<dbReference type="GO" id="GO:0004376">
    <property type="term" value="F:GPI mannosyltransferase activity"/>
    <property type="evidence" value="ECO:0007669"/>
    <property type="project" value="InterPro"/>
</dbReference>
<feature type="transmembrane region" description="Helical" evidence="11">
    <location>
        <begin position="249"/>
        <end position="270"/>
    </location>
</feature>
<dbReference type="PANTHER" id="PTHR12886:SF0">
    <property type="entry name" value="GPI MANNOSYLTRANSFERASE 1"/>
    <property type="match status" value="1"/>
</dbReference>
<dbReference type="GO" id="GO:0051751">
    <property type="term" value="F:alpha-1,4-mannosyltransferase activity"/>
    <property type="evidence" value="ECO:0007669"/>
    <property type="project" value="InterPro"/>
</dbReference>
<evidence type="ECO:0000256" key="3">
    <source>
        <dbReference type="ARBA" id="ARBA00011071"/>
    </source>
</evidence>
<evidence type="ECO:0000256" key="4">
    <source>
        <dbReference type="ARBA" id="ARBA00022502"/>
    </source>
</evidence>
<dbReference type="Pfam" id="PF05007">
    <property type="entry name" value="Mannosyl_trans"/>
    <property type="match status" value="1"/>
</dbReference>
<comment type="subcellular location">
    <subcellularLocation>
        <location evidence="1 11">Endoplasmic reticulum membrane</location>
        <topology evidence="1 11">Multi-pass membrane protein</topology>
    </subcellularLocation>
</comment>
<keyword evidence="5 11" id="KW-0328">Glycosyltransferase</keyword>
<evidence type="ECO:0000256" key="8">
    <source>
        <dbReference type="ARBA" id="ARBA00022824"/>
    </source>
</evidence>
<evidence type="ECO:0000256" key="1">
    <source>
        <dbReference type="ARBA" id="ARBA00004477"/>
    </source>
</evidence>
<protein>
    <recommendedName>
        <fullName evidence="11">GPI mannosyltransferase 1</fullName>
        <ecNumber evidence="11">2.4.1.-</ecNumber>
    </recommendedName>
    <alternativeName>
        <fullName evidence="11">GPI mannosyltransferase I</fullName>
    </alternativeName>
</protein>
<feature type="transmembrane region" description="Helical" evidence="11">
    <location>
        <begin position="354"/>
        <end position="376"/>
    </location>
</feature>
<dbReference type="EMBL" id="GL883029">
    <property type="protein sequence ID" value="EGG14186.1"/>
    <property type="molecule type" value="Genomic_DNA"/>
</dbReference>
<keyword evidence="4 11" id="KW-0337">GPI-anchor biosynthesis</keyword>
<evidence type="ECO:0000256" key="10">
    <source>
        <dbReference type="ARBA" id="ARBA00023136"/>
    </source>
</evidence>
<comment type="similarity">
    <text evidence="3 11">Belongs to the PIGM family.</text>
</comment>
<keyword evidence="9 11" id="KW-1133">Transmembrane helix</keyword>
<feature type="transmembrane region" description="Helical" evidence="11">
    <location>
        <begin position="382"/>
        <end position="402"/>
    </location>
</feature>
<evidence type="ECO:0000313" key="13">
    <source>
        <dbReference type="EMBL" id="EGG14186.1"/>
    </source>
</evidence>
<name>F4QEX9_CACFS</name>
<dbReference type="STRING" id="1054147.F4QEX9"/>
<evidence type="ECO:0000256" key="9">
    <source>
        <dbReference type="ARBA" id="ARBA00022989"/>
    </source>
</evidence>
<accession>F4QEX9</accession>
<evidence type="ECO:0000313" key="14">
    <source>
        <dbReference type="Proteomes" id="UP000007797"/>
    </source>
</evidence>
<evidence type="ECO:0000256" key="2">
    <source>
        <dbReference type="ARBA" id="ARBA00004687"/>
    </source>
</evidence>
<keyword evidence="10 11" id="KW-0472">Membrane</keyword>
<dbReference type="KEGG" id="dfa:DFA_11955"/>
<dbReference type="OMA" id="MLWFIGQ"/>
<keyword evidence="8 11" id="KW-0256">Endoplasmic reticulum</keyword>
<dbReference type="GeneID" id="14866236"/>
<evidence type="ECO:0000256" key="5">
    <source>
        <dbReference type="ARBA" id="ARBA00022676"/>
    </source>
</evidence>
<dbReference type="AlphaFoldDB" id="F4QEX9"/>
<comment type="pathway">
    <text evidence="2 11">Glycolipid biosynthesis; glycosylphosphatidylinositol-anchor biosynthesis.</text>
</comment>
<feature type="transmembrane region" description="Helical" evidence="11">
    <location>
        <begin position="34"/>
        <end position="54"/>
    </location>
</feature>
<dbReference type="InterPro" id="IPR007704">
    <property type="entry name" value="PIG-M"/>
</dbReference>
<feature type="transmembrane region" description="Helical" evidence="11">
    <location>
        <begin position="165"/>
        <end position="183"/>
    </location>
</feature>
<evidence type="ECO:0000256" key="12">
    <source>
        <dbReference type="SAM" id="MobiDB-lite"/>
    </source>
</evidence>
<proteinExistence type="inferred from homology"/>
<sequence length="469" mass="53522">MTTSKIVATKGQLSGSKGGSSPPLLSYDFYYKGLNMTTLSFVIALIIRAALIVFSEWQDENMLVKYTDIDYVVYTDASRFVVEGLSPYDRSTYRYTPLLAYLLVPNILVHKAFGKVLFVVCDMIIGYLLKWCLMLRFPKINPFLLFVCTSAWLFNPFAINVSTRGNAESVIGAMVLAAVYFLFKKKLILASLFYGLSVHFKIYPIIYSIPMYLYIDSNYYHKNPSKYSSQDKSISYKQILRNLFTKNRLIFFLASASTFLILTFAMYLIYGYVFLFETYLYHVVRADNRHNFSVYFYQIYLNTPIIESVTEMLASKSAGLSLASLGVSLASFLPQVVLLLAISVVYFNDLEFCMLLETITFVAFNKVCTVQYFIWYFSLLPLVLPATSLSLMQGIIMFAFWMGSQGAWLGSAFQLEFLGQQTFFNIWLSGIAFFAANIFMLGYADKGLNNNNNNNNDFYLCVISGLFIF</sequence>
<evidence type="ECO:0000256" key="6">
    <source>
        <dbReference type="ARBA" id="ARBA00022679"/>
    </source>
</evidence>
<reference evidence="14" key="1">
    <citation type="journal article" date="2011" name="Genome Res.">
        <title>Phylogeny-wide analysis of social amoeba genomes highlights ancient origins for complex intercellular communication.</title>
        <authorList>
            <person name="Heidel A.J."/>
            <person name="Lawal H.M."/>
            <person name="Felder M."/>
            <person name="Schilde C."/>
            <person name="Helps N.R."/>
            <person name="Tunggal B."/>
            <person name="Rivero F."/>
            <person name="John U."/>
            <person name="Schleicher M."/>
            <person name="Eichinger L."/>
            <person name="Platzer M."/>
            <person name="Noegel A.A."/>
            <person name="Schaap P."/>
            <person name="Gloeckner G."/>
        </authorList>
    </citation>
    <scope>NUCLEOTIDE SEQUENCE [LARGE SCALE GENOMIC DNA]</scope>
    <source>
        <strain evidence="14">SH3</strain>
    </source>
</reference>
<dbReference type="PANTHER" id="PTHR12886">
    <property type="entry name" value="PIG-M MANNOSYLTRANSFERASE"/>
    <property type="match status" value="1"/>
</dbReference>
<gene>
    <name evidence="13" type="primary">pigM</name>
    <name evidence="13" type="ORF">DFA_11955</name>
</gene>
<dbReference type="RefSeq" id="XP_004350894.1">
    <property type="nucleotide sequence ID" value="XM_004350843.1"/>
</dbReference>
<keyword evidence="7 11" id="KW-0812">Transmembrane</keyword>
<feature type="transmembrane region" description="Helical" evidence="11">
    <location>
        <begin position="322"/>
        <end position="347"/>
    </location>
</feature>